<dbReference type="Proteomes" id="UP000248745">
    <property type="component" value="Unassembled WGS sequence"/>
</dbReference>
<keyword evidence="2" id="KW-1185">Reference proteome</keyword>
<dbReference type="OrthoDB" id="644181at2"/>
<evidence type="ECO:0000313" key="1">
    <source>
        <dbReference type="EMBL" id="PZF74823.1"/>
    </source>
</evidence>
<name>A0A2W2C3X6_9BACT</name>
<organism evidence="1 2">
    <name type="scientific">Taibaiella soli</name>
    <dbReference type="NCBI Taxonomy" id="1649169"/>
    <lineage>
        <taxon>Bacteria</taxon>
        <taxon>Pseudomonadati</taxon>
        <taxon>Bacteroidota</taxon>
        <taxon>Chitinophagia</taxon>
        <taxon>Chitinophagales</taxon>
        <taxon>Chitinophagaceae</taxon>
        <taxon>Taibaiella</taxon>
    </lineage>
</organism>
<dbReference type="AlphaFoldDB" id="A0A2W2C3X6"/>
<accession>A0A2W2C3X6</accession>
<comment type="caution">
    <text evidence="1">The sequence shown here is derived from an EMBL/GenBank/DDBJ whole genome shotgun (WGS) entry which is preliminary data.</text>
</comment>
<dbReference type="EMBL" id="QKTW01000002">
    <property type="protein sequence ID" value="PZF74823.1"/>
    <property type="molecule type" value="Genomic_DNA"/>
</dbReference>
<evidence type="ECO:0000313" key="2">
    <source>
        <dbReference type="Proteomes" id="UP000248745"/>
    </source>
</evidence>
<proteinExistence type="predicted"/>
<protein>
    <submittedName>
        <fullName evidence="1">Uncharacterized protein</fullName>
    </submittedName>
</protein>
<sequence>MSRLRFYLVLMYLSLFIAACNGRRVKEQMIFAPVGDSLVRQHLNILFDASGNYCINAEKNGLHYFYTAHDTFGGFKTIESISGRGSIQWNSDSSEQEKVYFKNGKGVEIYGPIKGKITNWTDGSTTQHLAVISVYKDSIFYYVDSCLVAVKKLTPDINVNPYDPWCDFSENGHNIYYVKRSALYYLFVDNKMIDSSVKEYGSLAVNNNGNYFFVGCKRKPVANDAYMIHTSDGTTGPVISSFANQSGLMENNASYFFNLSGDDDDVVFNNCMVRGTKNAGNFTLADSKNFLFTYTNAGKSIVKVNGRKYEYDFENIYYPNVDAKGNFSFYGLKDYYLYKYVNGKMQSAPISKYGVRAEPLYITATGSSLHYFKTDDSVYFYQDEILLMSAKYHRGNITVTPFEDLLMMPGNSNVSDGSSIWYLKIDTVGYMVCNGQFSKPFSAFDRDSVMEAQSSGSHYFLVLNAGPKRYRILMNNKIDAVIDKVERLIYNPYFFDGKHLTFYGIKNHAYYQFYL</sequence>
<gene>
    <name evidence="1" type="ORF">DN068_01095</name>
</gene>
<reference evidence="1 2" key="1">
    <citation type="submission" date="2018-06" db="EMBL/GenBank/DDBJ databases">
        <title>Mucibacter soli gen. nov., sp. nov., a new member of the family Chitinophagaceae producing mucin.</title>
        <authorList>
            <person name="Kim M.-K."/>
            <person name="Park S."/>
            <person name="Kim T.-S."/>
            <person name="Joung Y."/>
            <person name="Han J.-H."/>
            <person name="Kim S.B."/>
        </authorList>
    </citation>
    <scope>NUCLEOTIDE SEQUENCE [LARGE SCALE GENOMIC DNA]</scope>
    <source>
        <strain evidence="1 2">R1-15</strain>
    </source>
</reference>
<dbReference type="PROSITE" id="PS51257">
    <property type="entry name" value="PROKAR_LIPOPROTEIN"/>
    <property type="match status" value="1"/>
</dbReference>
<dbReference type="RefSeq" id="WP_110997029.1">
    <property type="nucleotide sequence ID" value="NZ_QKTW01000002.1"/>
</dbReference>